<organism evidence="1 2">
    <name type="scientific">Sphaerobolus stellatus (strain SS14)</name>
    <dbReference type="NCBI Taxonomy" id="990650"/>
    <lineage>
        <taxon>Eukaryota</taxon>
        <taxon>Fungi</taxon>
        <taxon>Dikarya</taxon>
        <taxon>Basidiomycota</taxon>
        <taxon>Agaricomycotina</taxon>
        <taxon>Agaricomycetes</taxon>
        <taxon>Phallomycetidae</taxon>
        <taxon>Geastrales</taxon>
        <taxon>Sphaerobolaceae</taxon>
        <taxon>Sphaerobolus</taxon>
    </lineage>
</organism>
<sequence length="156" mass="17979">MFGLTSSAEVFGSIADMLVALFTEAGFGPMVKWVDDFFIIRLPHQSWTEEEFIHFGANLGVPWSRSKLRPFATFQCYIGFNWDLKEKRVSFPVEKLLKLKDLINEWLEPKYKFNATEAAKLHGKLVHASSIFCLLRPFFRSAARFAANIKSRRAKL</sequence>
<keyword evidence="2" id="KW-1185">Reference proteome</keyword>
<dbReference type="HOGENOM" id="CLU_1422282_0_0_1"/>
<dbReference type="PANTHER" id="PTHR33050">
    <property type="entry name" value="REVERSE TRANSCRIPTASE DOMAIN-CONTAINING PROTEIN"/>
    <property type="match status" value="1"/>
</dbReference>
<dbReference type="EMBL" id="KN837235">
    <property type="protein sequence ID" value="KIJ31898.1"/>
    <property type="molecule type" value="Genomic_DNA"/>
</dbReference>
<gene>
    <name evidence="1" type="ORF">M422DRAFT_266396</name>
</gene>
<dbReference type="AlphaFoldDB" id="A0A0C9TPD6"/>
<protein>
    <recommendedName>
        <fullName evidence="3">Reverse transcriptase domain-containing protein</fullName>
    </recommendedName>
</protein>
<dbReference type="InterPro" id="IPR052055">
    <property type="entry name" value="Hepadnavirus_pol/RT"/>
</dbReference>
<evidence type="ECO:0000313" key="2">
    <source>
        <dbReference type="Proteomes" id="UP000054279"/>
    </source>
</evidence>
<dbReference type="OrthoDB" id="2688370at2759"/>
<evidence type="ECO:0008006" key="3">
    <source>
        <dbReference type="Google" id="ProtNLM"/>
    </source>
</evidence>
<proteinExistence type="predicted"/>
<name>A0A0C9TPD6_SPHS4</name>
<dbReference type="Proteomes" id="UP000054279">
    <property type="component" value="Unassembled WGS sequence"/>
</dbReference>
<dbReference type="PANTHER" id="PTHR33050:SF7">
    <property type="entry name" value="RIBONUCLEASE H"/>
    <property type="match status" value="1"/>
</dbReference>
<evidence type="ECO:0000313" key="1">
    <source>
        <dbReference type="EMBL" id="KIJ31898.1"/>
    </source>
</evidence>
<reference evidence="1 2" key="1">
    <citation type="submission" date="2014-06" db="EMBL/GenBank/DDBJ databases">
        <title>Evolutionary Origins and Diversification of the Mycorrhizal Mutualists.</title>
        <authorList>
            <consortium name="DOE Joint Genome Institute"/>
            <consortium name="Mycorrhizal Genomics Consortium"/>
            <person name="Kohler A."/>
            <person name="Kuo A."/>
            <person name="Nagy L.G."/>
            <person name="Floudas D."/>
            <person name="Copeland A."/>
            <person name="Barry K.W."/>
            <person name="Cichocki N."/>
            <person name="Veneault-Fourrey C."/>
            <person name="LaButti K."/>
            <person name="Lindquist E.A."/>
            <person name="Lipzen A."/>
            <person name="Lundell T."/>
            <person name="Morin E."/>
            <person name="Murat C."/>
            <person name="Riley R."/>
            <person name="Ohm R."/>
            <person name="Sun H."/>
            <person name="Tunlid A."/>
            <person name="Henrissat B."/>
            <person name="Grigoriev I.V."/>
            <person name="Hibbett D.S."/>
            <person name="Martin F."/>
        </authorList>
    </citation>
    <scope>NUCLEOTIDE SEQUENCE [LARGE SCALE GENOMIC DNA]</scope>
    <source>
        <strain evidence="1 2">SS14</strain>
    </source>
</reference>
<accession>A0A0C9TPD6</accession>